<evidence type="ECO:0000313" key="2">
    <source>
        <dbReference type="Proteomes" id="UP000502345"/>
    </source>
</evidence>
<organism evidence="1 2">
    <name type="scientific">Rhodococcus erythropolis</name>
    <name type="common">Arthrobacter picolinophilus</name>
    <dbReference type="NCBI Taxonomy" id="1833"/>
    <lineage>
        <taxon>Bacteria</taxon>
        <taxon>Bacillati</taxon>
        <taxon>Actinomycetota</taxon>
        <taxon>Actinomycetes</taxon>
        <taxon>Mycobacteriales</taxon>
        <taxon>Nocardiaceae</taxon>
        <taxon>Rhodococcus</taxon>
        <taxon>Rhodococcus erythropolis group</taxon>
    </lineage>
</organism>
<proteinExistence type="predicted"/>
<dbReference type="AlphaFoldDB" id="A0A1Q4JSQ6"/>
<sequence>MARIAARPDFTLERASSRTFVGIHRFGDLASATRSPVDARLSADRKTSESLYRPLMQGLSLCVPKFAAATVGAFPRARL</sequence>
<evidence type="ECO:0000313" key="1">
    <source>
        <dbReference type="EMBL" id="QIP43510.1"/>
    </source>
</evidence>
<dbReference type="EMBL" id="CP050124">
    <property type="protein sequence ID" value="QIP43510.1"/>
    <property type="molecule type" value="Genomic_DNA"/>
</dbReference>
<gene>
    <name evidence="1" type="ORF">G9444_6267</name>
</gene>
<name>A0A1Q4JSQ6_RHOER</name>
<reference evidence="1 2" key="1">
    <citation type="submission" date="2020-03" db="EMBL/GenBank/DDBJ databases">
        <title>Screen low temperature-resistant strains for efficient degradation of petroleum hydrocarbons under the low temperature.</title>
        <authorList>
            <person name="Wang Y."/>
            <person name="Chen J."/>
        </authorList>
    </citation>
    <scope>NUCLEOTIDE SEQUENCE [LARGE SCALE GENOMIC DNA]</scope>
    <source>
        <strain evidence="1 2">KB1</strain>
    </source>
</reference>
<protein>
    <submittedName>
        <fullName evidence="1">Uncharacterized protein</fullName>
    </submittedName>
</protein>
<accession>A0A1Q4JSQ6</accession>
<dbReference type="Proteomes" id="UP000502345">
    <property type="component" value="Chromosome"/>
</dbReference>